<gene>
    <name evidence="1" type="ORF">BGZ80_004271</name>
</gene>
<dbReference type="AlphaFoldDB" id="A0A9P6MN02"/>
<dbReference type="EMBL" id="JAAAID010002198">
    <property type="protein sequence ID" value="KAG0007747.1"/>
    <property type="molecule type" value="Genomic_DNA"/>
</dbReference>
<organism evidence="1 2">
    <name type="scientific">Entomortierella chlamydospora</name>
    <dbReference type="NCBI Taxonomy" id="101097"/>
    <lineage>
        <taxon>Eukaryota</taxon>
        <taxon>Fungi</taxon>
        <taxon>Fungi incertae sedis</taxon>
        <taxon>Mucoromycota</taxon>
        <taxon>Mortierellomycotina</taxon>
        <taxon>Mortierellomycetes</taxon>
        <taxon>Mortierellales</taxon>
        <taxon>Mortierellaceae</taxon>
        <taxon>Entomortierella</taxon>
    </lineage>
</organism>
<keyword evidence="2" id="KW-1185">Reference proteome</keyword>
<proteinExistence type="predicted"/>
<evidence type="ECO:0000313" key="1">
    <source>
        <dbReference type="EMBL" id="KAG0007747.1"/>
    </source>
</evidence>
<reference evidence="1" key="1">
    <citation type="journal article" date="2020" name="Fungal Divers.">
        <title>Resolving the Mortierellaceae phylogeny through synthesis of multi-gene phylogenetics and phylogenomics.</title>
        <authorList>
            <person name="Vandepol N."/>
            <person name="Liber J."/>
            <person name="Desiro A."/>
            <person name="Na H."/>
            <person name="Kennedy M."/>
            <person name="Barry K."/>
            <person name="Grigoriev I.V."/>
            <person name="Miller A.N."/>
            <person name="O'Donnell K."/>
            <person name="Stajich J.E."/>
            <person name="Bonito G."/>
        </authorList>
    </citation>
    <scope>NUCLEOTIDE SEQUENCE</scope>
    <source>
        <strain evidence="1">NRRL 2769</strain>
    </source>
</reference>
<name>A0A9P6MN02_9FUNG</name>
<evidence type="ECO:0000313" key="2">
    <source>
        <dbReference type="Proteomes" id="UP000703661"/>
    </source>
</evidence>
<feature type="non-terminal residue" evidence="1">
    <location>
        <position position="1"/>
    </location>
</feature>
<dbReference type="Proteomes" id="UP000703661">
    <property type="component" value="Unassembled WGS sequence"/>
</dbReference>
<accession>A0A9P6MN02</accession>
<sequence length="139" mass="15144">SPLLKFELPKFDVAFILGVPPVKDRVLLLLLLQRELFLLYLSLLYKVPEKQLAEVLVDALEDDCESVAFCVAAATTAATAAANVGLDKPGGTDANGQGVADLDASEYEDLMEDIRPHPDLVEPPIALAMKNHDEHCLYL</sequence>
<protein>
    <submittedName>
        <fullName evidence="1">Uncharacterized protein</fullName>
    </submittedName>
</protein>
<comment type="caution">
    <text evidence="1">The sequence shown here is derived from an EMBL/GenBank/DDBJ whole genome shotgun (WGS) entry which is preliminary data.</text>
</comment>